<evidence type="ECO:0000256" key="1">
    <source>
        <dbReference type="ARBA" id="ARBA00022448"/>
    </source>
</evidence>
<dbReference type="Pfam" id="PF00005">
    <property type="entry name" value="ABC_tran"/>
    <property type="match status" value="1"/>
</dbReference>
<evidence type="ECO:0000313" key="6">
    <source>
        <dbReference type="Proteomes" id="UP000198660"/>
    </source>
</evidence>
<evidence type="ECO:0000259" key="4">
    <source>
        <dbReference type="PROSITE" id="PS50893"/>
    </source>
</evidence>
<dbReference type="CDD" id="cd03293">
    <property type="entry name" value="ABC_NrtD_SsuB_transporters"/>
    <property type="match status" value="1"/>
</dbReference>
<dbReference type="SUPFAM" id="SSF52540">
    <property type="entry name" value="P-loop containing nucleoside triphosphate hydrolases"/>
    <property type="match status" value="1"/>
</dbReference>
<dbReference type="InterPro" id="IPR027417">
    <property type="entry name" value="P-loop_NTPase"/>
</dbReference>
<evidence type="ECO:0000313" key="5">
    <source>
        <dbReference type="EMBL" id="SFS99175.1"/>
    </source>
</evidence>
<dbReference type="PANTHER" id="PTHR42788">
    <property type="entry name" value="TAURINE IMPORT ATP-BINDING PROTEIN-RELATED"/>
    <property type="match status" value="1"/>
</dbReference>
<dbReference type="EMBL" id="FPAA01000015">
    <property type="protein sequence ID" value="SFS99175.1"/>
    <property type="molecule type" value="Genomic_DNA"/>
</dbReference>
<evidence type="ECO:0000256" key="3">
    <source>
        <dbReference type="ARBA" id="ARBA00022840"/>
    </source>
</evidence>
<proteinExistence type="predicted"/>
<dbReference type="PROSITE" id="PS50893">
    <property type="entry name" value="ABC_TRANSPORTER_2"/>
    <property type="match status" value="1"/>
</dbReference>
<dbReference type="InterPro" id="IPR003439">
    <property type="entry name" value="ABC_transporter-like_ATP-bd"/>
</dbReference>
<dbReference type="Proteomes" id="UP000198660">
    <property type="component" value="Unassembled WGS sequence"/>
</dbReference>
<protein>
    <submittedName>
        <fullName evidence="5">NitT/TauT family transport system ATP-binding protein</fullName>
    </submittedName>
</protein>
<organism evidence="5 6">
    <name type="scientific">Marininema halotolerans</name>
    <dbReference type="NCBI Taxonomy" id="1155944"/>
    <lineage>
        <taxon>Bacteria</taxon>
        <taxon>Bacillati</taxon>
        <taxon>Bacillota</taxon>
        <taxon>Bacilli</taxon>
        <taxon>Bacillales</taxon>
        <taxon>Thermoactinomycetaceae</taxon>
        <taxon>Marininema</taxon>
    </lineage>
</organism>
<dbReference type="OrthoDB" id="18967at2"/>
<dbReference type="InterPro" id="IPR017871">
    <property type="entry name" value="ABC_transporter-like_CS"/>
</dbReference>
<keyword evidence="6" id="KW-1185">Reference proteome</keyword>
<evidence type="ECO:0000256" key="2">
    <source>
        <dbReference type="ARBA" id="ARBA00022741"/>
    </source>
</evidence>
<keyword evidence="3 5" id="KW-0067">ATP-binding</keyword>
<dbReference type="AlphaFoldDB" id="A0A1I6UCL1"/>
<dbReference type="PROSITE" id="PS00211">
    <property type="entry name" value="ABC_TRANSPORTER_1"/>
    <property type="match status" value="1"/>
</dbReference>
<feature type="domain" description="ABC transporter" evidence="4">
    <location>
        <begin position="6"/>
        <end position="237"/>
    </location>
</feature>
<keyword evidence="1" id="KW-0813">Transport</keyword>
<dbReference type="PANTHER" id="PTHR42788:SF21">
    <property type="entry name" value="ABC TRANSPORTER ATP-BINDING PROTEIN"/>
    <property type="match status" value="1"/>
</dbReference>
<dbReference type="Gene3D" id="3.40.50.300">
    <property type="entry name" value="P-loop containing nucleotide triphosphate hydrolases"/>
    <property type="match status" value="1"/>
</dbReference>
<keyword evidence="2" id="KW-0547">Nucleotide-binding</keyword>
<name>A0A1I6UCL1_9BACL</name>
<dbReference type="InterPro" id="IPR003593">
    <property type="entry name" value="AAA+_ATPase"/>
</dbReference>
<accession>A0A1I6UCL1</accession>
<reference evidence="6" key="1">
    <citation type="submission" date="2016-10" db="EMBL/GenBank/DDBJ databases">
        <authorList>
            <person name="Varghese N."/>
            <person name="Submissions S."/>
        </authorList>
    </citation>
    <scope>NUCLEOTIDE SEQUENCE [LARGE SCALE GENOMIC DNA]</scope>
    <source>
        <strain evidence="6">DSM 45789</strain>
    </source>
</reference>
<gene>
    <name evidence="5" type="ORF">SAMN05444972_11554</name>
</gene>
<sequence>MATNALEAIDVSKTYLSRQDQVTALAPISFRIPSGSFVSFVGASGCGKSTILSLVAGLISPTSGELRLFDEPIKRPSPRISYMLQQDCLLDWRTVSENITLGLSFRGQNNTKSASHARYLLGELGLSHTLNQYPSQLSGGMRQRVALVRTLAVQPELLLLDEPFSALDYQNKLHLEELLVNVLQGRKMTALLVTHDLEEAIALSDTILVMGGRPGVLRRIIEVPGEIRKASPLAARSQPAFRSLFNELWKEIETP</sequence>
<dbReference type="SMART" id="SM00382">
    <property type="entry name" value="AAA"/>
    <property type="match status" value="1"/>
</dbReference>
<dbReference type="GO" id="GO:0005524">
    <property type="term" value="F:ATP binding"/>
    <property type="evidence" value="ECO:0007669"/>
    <property type="project" value="UniProtKB-KW"/>
</dbReference>
<dbReference type="RefSeq" id="WP_091839241.1">
    <property type="nucleotide sequence ID" value="NZ_FPAA01000015.1"/>
</dbReference>
<dbReference type="InterPro" id="IPR050166">
    <property type="entry name" value="ABC_transporter_ATP-bind"/>
</dbReference>
<dbReference type="GO" id="GO:0016887">
    <property type="term" value="F:ATP hydrolysis activity"/>
    <property type="evidence" value="ECO:0007669"/>
    <property type="project" value="InterPro"/>
</dbReference>